<comment type="caution">
    <text evidence="1">The sequence shown here is derived from an EMBL/GenBank/DDBJ whole genome shotgun (WGS) entry which is preliminary data.</text>
</comment>
<reference evidence="1 2" key="1">
    <citation type="journal article" date="2018" name="Nat. Biotechnol.">
        <title>A standardized bacterial taxonomy based on genome phylogeny substantially revises the tree of life.</title>
        <authorList>
            <person name="Parks D.H."/>
            <person name="Chuvochina M."/>
            <person name="Waite D.W."/>
            <person name="Rinke C."/>
            <person name="Skarshewski A."/>
            <person name="Chaumeil P.A."/>
            <person name="Hugenholtz P."/>
        </authorList>
    </citation>
    <scope>NUCLEOTIDE SEQUENCE [LARGE SCALE GENOMIC DNA]</scope>
    <source>
        <strain evidence="1">UBA11978</strain>
    </source>
</reference>
<gene>
    <name evidence="1" type="ORF">DCW74_20790</name>
</gene>
<evidence type="ECO:0000313" key="2">
    <source>
        <dbReference type="Proteomes" id="UP000263517"/>
    </source>
</evidence>
<proteinExistence type="predicted"/>
<name>A0A350PA45_9ALTE</name>
<dbReference type="AlphaFoldDB" id="A0A350PA45"/>
<feature type="non-terminal residue" evidence="1">
    <location>
        <position position="1"/>
    </location>
</feature>
<evidence type="ECO:0000313" key="1">
    <source>
        <dbReference type="EMBL" id="HAW78162.1"/>
    </source>
</evidence>
<protein>
    <submittedName>
        <fullName evidence="1">Uncharacterized protein</fullName>
    </submittedName>
</protein>
<accession>A0A350PA45</accession>
<organism evidence="1 2">
    <name type="scientific">Alteromonas australica</name>
    <dbReference type="NCBI Taxonomy" id="589873"/>
    <lineage>
        <taxon>Bacteria</taxon>
        <taxon>Pseudomonadati</taxon>
        <taxon>Pseudomonadota</taxon>
        <taxon>Gammaproteobacteria</taxon>
        <taxon>Alteromonadales</taxon>
        <taxon>Alteromonadaceae</taxon>
        <taxon>Alteromonas/Salinimonas group</taxon>
        <taxon>Alteromonas</taxon>
    </lineage>
</organism>
<feature type="non-terminal residue" evidence="1">
    <location>
        <position position="198"/>
    </location>
</feature>
<sequence>IGRYLDFHTTDGDTSDYGARFDYDGSKMILTSAFETQSTIKSSSNISIEAASGNPQLLVKTAGAGNNPNIRIQADSNYWDIQTLFSNADDELDLRYNGSSKLIIKKDGNVGIGTNNPGVALDVNGGSNTQLRLTASDSSGGSIINFGDQDNVAAGRIIYSHSSNSFSFKTNNVNNRLVIDSSGNVGIGVTPSASHYET</sequence>
<dbReference type="Proteomes" id="UP000263517">
    <property type="component" value="Unassembled WGS sequence"/>
</dbReference>
<dbReference type="EMBL" id="DNAN01000725">
    <property type="protein sequence ID" value="HAW78162.1"/>
    <property type="molecule type" value="Genomic_DNA"/>
</dbReference>